<gene>
    <name evidence="2" type="ORF">DPMN_131762</name>
</gene>
<reference evidence="2" key="1">
    <citation type="journal article" date="2019" name="bioRxiv">
        <title>The Genome of the Zebra Mussel, Dreissena polymorpha: A Resource for Invasive Species Research.</title>
        <authorList>
            <person name="McCartney M.A."/>
            <person name="Auch B."/>
            <person name="Kono T."/>
            <person name="Mallez S."/>
            <person name="Zhang Y."/>
            <person name="Obille A."/>
            <person name="Becker A."/>
            <person name="Abrahante J.E."/>
            <person name="Garbe J."/>
            <person name="Badalamenti J.P."/>
            <person name="Herman A."/>
            <person name="Mangelson H."/>
            <person name="Liachko I."/>
            <person name="Sullivan S."/>
            <person name="Sone E.D."/>
            <person name="Koren S."/>
            <person name="Silverstein K.A.T."/>
            <person name="Beckman K.B."/>
            <person name="Gohl D.M."/>
        </authorList>
    </citation>
    <scope>NUCLEOTIDE SEQUENCE</scope>
    <source>
        <strain evidence="2">Duluth1</strain>
        <tissue evidence="2">Whole animal</tissue>
    </source>
</reference>
<dbReference type="CDD" id="cd00022">
    <property type="entry name" value="BIR"/>
    <property type="match status" value="1"/>
</dbReference>
<dbReference type="AlphaFoldDB" id="A0A9D4FR84"/>
<dbReference type="PANTHER" id="PTHR10044:SF139">
    <property type="entry name" value="DEATH-ASSOCIATED INHIBITOR OF APOPTOSIS 2"/>
    <property type="match status" value="1"/>
</dbReference>
<organism evidence="2 3">
    <name type="scientific">Dreissena polymorpha</name>
    <name type="common">Zebra mussel</name>
    <name type="synonym">Mytilus polymorpha</name>
    <dbReference type="NCBI Taxonomy" id="45954"/>
    <lineage>
        <taxon>Eukaryota</taxon>
        <taxon>Metazoa</taxon>
        <taxon>Spiralia</taxon>
        <taxon>Lophotrochozoa</taxon>
        <taxon>Mollusca</taxon>
        <taxon>Bivalvia</taxon>
        <taxon>Autobranchia</taxon>
        <taxon>Heteroconchia</taxon>
        <taxon>Euheterodonta</taxon>
        <taxon>Imparidentia</taxon>
        <taxon>Neoheterodontei</taxon>
        <taxon>Myida</taxon>
        <taxon>Dreissenoidea</taxon>
        <taxon>Dreissenidae</taxon>
        <taxon>Dreissena</taxon>
    </lineage>
</organism>
<feature type="compositionally biased region" description="Low complexity" evidence="1">
    <location>
        <begin position="524"/>
        <end position="538"/>
    </location>
</feature>
<dbReference type="GO" id="GO:0005737">
    <property type="term" value="C:cytoplasm"/>
    <property type="evidence" value="ECO:0007669"/>
    <property type="project" value="TreeGrafter"/>
</dbReference>
<evidence type="ECO:0000313" key="3">
    <source>
        <dbReference type="Proteomes" id="UP000828390"/>
    </source>
</evidence>
<dbReference type="InterPro" id="IPR001370">
    <property type="entry name" value="BIR_rpt"/>
</dbReference>
<dbReference type="PANTHER" id="PTHR10044">
    <property type="entry name" value="INHIBITOR OF APOPTOSIS"/>
    <property type="match status" value="1"/>
</dbReference>
<dbReference type="Proteomes" id="UP000828390">
    <property type="component" value="Unassembled WGS sequence"/>
</dbReference>
<name>A0A9D4FR84_DREPO</name>
<feature type="region of interest" description="Disordered" evidence="1">
    <location>
        <begin position="29"/>
        <end position="54"/>
    </location>
</feature>
<reference evidence="2" key="2">
    <citation type="submission" date="2020-11" db="EMBL/GenBank/DDBJ databases">
        <authorList>
            <person name="McCartney M.A."/>
            <person name="Auch B."/>
            <person name="Kono T."/>
            <person name="Mallez S."/>
            <person name="Becker A."/>
            <person name="Gohl D.M."/>
            <person name="Silverstein K.A.T."/>
            <person name="Koren S."/>
            <person name="Bechman K.B."/>
            <person name="Herman A."/>
            <person name="Abrahante J.E."/>
            <person name="Garbe J."/>
        </authorList>
    </citation>
    <scope>NUCLEOTIDE SEQUENCE</scope>
    <source>
        <strain evidence="2">Duluth1</strain>
        <tissue evidence="2">Whole animal</tissue>
    </source>
</reference>
<dbReference type="GO" id="GO:0005634">
    <property type="term" value="C:nucleus"/>
    <property type="evidence" value="ECO:0007669"/>
    <property type="project" value="TreeGrafter"/>
</dbReference>
<dbReference type="EMBL" id="JAIWYP010000006">
    <property type="protein sequence ID" value="KAH3803500.1"/>
    <property type="molecule type" value="Genomic_DNA"/>
</dbReference>
<comment type="caution">
    <text evidence="2">The sequence shown here is derived from an EMBL/GenBank/DDBJ whole genome shotgun (WGS) entry which is preliminary data.</text>
</comment>
<evidence type="ECO:0000313" key="2">
    <source>
        <dbReference type="EMBL" id="KAH3803500.1"/>
    </source>
</evidence>
<feature type="compositionally biased region" description="Polar residues" evidence="1">
    <location>
        <begin position="384"/>
        <end position="396"/>
    </location>
</feature>
<proteinExistence type="predicted"/>
<evidence type="ECO:0000256" key="1">
    <source>
        <dbReference type="SAM" id="MobiDB-lite"/>
    </source>
</evidence>
<keyword evidence="3" id="KW-1185">Reference proteome</keyword>
<feature type="region of interest" description="Disordered" evidence="1">
    <location>
        <begin position="524"/>
        <end position="543"/>
    </location>
</feature>
<dbReference type="SUPFAM" id="SSF57924">
    <property type="entry name" value="Inhibitor of apoptosis (IAP) repeat"/>
    <property type="match status" value="1"/>
</dbReference>
<dbReference type="Pfam" id="PF00653">
    <property type="entry name" value="BIR"/>
    <property type="match status" value="1"/>
</dbReference>
<accession>A0A9D4FR84</accession>
<dbReference type="PROSITE" id="PS50143">
    <property type="entry name" value="BIR_REPEAT_2"/>
    <property type="match status" value="1"/>
</dbReference>
<protein>
    <submittedName>
        <fullName evidence="2">Uncharacterized protein</fullName>
    </submittedName>
</protein>
<feature type="region of interest" description="Disordered" evidence="1">
    <location>
        <begin position="380"/>
        <end position="406"/>
    </location>
</feature>
<dbReference type="SMART" id="SM00238">
    <property type="entry name" value="BIR"/>
    <property type="match status" value="1"/>
</dbReference>
<dbReference type="Gene3D" id="1.10.1170.10">
    <property type="entry name" value="Inhibitor Of Apoptosis Protein (2mihbC-IAP-1), Chain A"/>
    <property type="match status" value="1"/>
</dbReference>
<sequence>MQNENHNQQVSTSIVEFVHKETENNSLADHITGENQSSEDGTQKCVHGRRKYSSMSDERYLEDEEYVELNLTAYTANDINNVHSSTKKVEILKHDKESSGTKFTDNRTASGLYHESNLSIQQTEETDETKLITEPICTSLLNTVSTLHLQIFNNANDSARINSSGRYTRQTIVVGDNNNLRKKKKSIKNITCNVVQIPPPTTVLINGDHTLKKKKPTTDITCKVIPPAQKAEWTKLLYHGATDRVLNPRNLYLWIMPATNEVFVEELRRIVEKTVLGEPVPAQESMRFELLRSCTYRTFPKDGKPDVRKLAEAGFYYASNSDEVICYCCYKRISNWKADDDPMAIHRRISPECRFFTDAATVNVTKEFTAQVESEIMAKIQGGRQRNTTTQSAQLQTRKDSQSAGNIADAGVSLRQSQPARAHGQFAMAHSGETSLPMHQPPVNTRESTKYLSMMPQMARNETAPPNRSHFQTGVFVPQDNFRVPVIDTRAVQPSDDTPGQDTVIDEHVRETLFRIEEVSTSVATSSARAETSRATTEQPERSLDSLIRSDASVLVQGMGYELPIVRRALTNLLERGQTRPDAQEIMNEIFLIEDGTTN</sequence>
<dbReference type="InterPro" id="IPR050784">
    <property type="entry name" value="IAP"/>
</dbReference>